<name>A0A9N8ZXX9_9GLOM</name>
<reference evidence="1" key="1">
    <citation type="submission" date="2021-06" db="EMBL/GenBank/DDBJ databases">
        <authorList>
            <person name="Kallberg Y."/>
            <person name="Tangrot J."/>
            <person name="Rosling A."/>
        </authorList>
    </citation>
    <scope>NUCLEOTIDE SEQUENCE</scope>
    <source>
        <strain evidence="1">MT106</strain>
    </source>
</reference>
<dbReference type="EMBL" id="CAJVPL010000567">
    <property type="protein sequence ID" value="CAG8510514.1"/>
    <property type="molecule type" value="Genomic_DNA"/>
</dbReference>
<dbReference type="OrthoDB" id="4062651at2759"/>
<proteinExistence type="predicted"/>
<accession>A0A9N8ZXX9</accession>
<organism evidence="1 2">
    <name type="scientific">Ambispora gerdemannii</name>
    <dbReference type="NCBI Taxonomy" id="144530"/>
    <lineage>
        <taxon>Eukaryota</taxon>
        <taxon>Fungi</taxon>
        <taxon>Fungi incertae sedis</taxon>
        <taxon>Mucoromycota</taxon>
        <taxon>Glomeromycotina</taxon>
        <taxon>Glomeromycetes</taxon>
        <taxon>Archaeosporales</taxon>
        <taxon>Ambisporaceae</taxon>
        <taxon>Ambispora</taxon>
    </lineage>
</organism>
<sequence length="107" mass="11721">MLIDRKAVVPTDSAQNWGSVLHSVLLDKHGLKNGDVEAGVPYDENNHYPSIYKLLADSFGDIKMASYVAWEAINTGIIELSVKIDLHTPLTHENISYDGGCVLKIIG</sequence>
<evidence type="ECO:0000313" key="1">
    <source>
        <dbReference type="EMBL" id="CAG8510514.1"/>
    </source>
</evidence>
<gene>
    <name evidence="1" type="ORF">AGERDE_LOCUS4717</name>
</gene>
<dbReference type="Proteomes" id="UP000789831">
    <property type="component" value="Unassembled WGS sequence"/>
</dbReference>
<comment type="caution">
    <text evidence="1">The sequence shown here is derived from an EMBL/GenBank/DDBJ whole genome shotgun (WGS) entry which is preliminary data.</text>
</comment>
<keyword evidence="2" id="KW-1185">Reference proteome</keyword>
<protein>
    <submittedName>
        <fullName evidence="1">6177_t:CDS:1</fullName>
    </submittedName>
</protein>
<dbReference type="AlphaFoldDB" id="A0A9N8ZXX9"/>
<evidence type="ECO:0000313" key="2">
    <source>
        <dbReference type="Proteomes" id="UP000789831"/>
    </source>
</evidence>